<reference evidence="1" key="1">
    <citation type="submission" date="2021-02" db="EMBL/GenBank/DDBJ databases">
        <authorList>
            <person name="Nowell W R."/>
        </authorList>
    </citation>
    <scope>NUCLEOTIDE SEQUENCE</scope>
</reference>
<gene>
    <name evidence="1" type="ORF">KXQ929_LOCUS44246</name>
</gene>
<proteinExistence type="predicted"/>
<dbReference type="Proteomes" id="UP000663868">
    <property type="component" value="Unassembled WGS sequence"/>
</dbReference>
<dbReference type="AlphaFoldDB" id="A0A820GM44"/>
<sequence>LQNDVKSKQCYVTINDVEGFAFILSTISRSLVDLKATFPILQQKLSSFDQSTIIKFLREEPERLDYTIKKCKRLTTMLYQLKRVTINQENKPIRKIAFHINEKLADRKRLLEEIHLVTLNSEERVKAIEKAEKLRKRRLYYEIQLENLK</sequence>
<feature type="non-terminal residue" evidence="1">
    <location>
        <position position="149"/>
    </location>
</feature>
<dbReference type="PANTHER" id="PTHR22741">
    <property type="entry name" value="P140CAP/SNIP-RELATED"/>
    <property type="match status" value="1"/>
</dbReference>
<evidence type="ECO:0000313" key="1">
    <source>
        <dbReference type="EMBL" id="CAF4277593.1"/>
    </source>
</evidence>
<comment type="caution">
    <text evidence="1">The sequence shown here is derived from an EMBL/GenBank/DDBJ whole genome shotgun (WGS) entry which is preliminary data.</text>
</comment>
<accession>A0A820GM44</accession>
<evidence type="ECO:0000313" key="2">
    <source>
        <dbReference type="Proteomes" id="UP000663868"/>
    </source>
</evidence>
<dbReference type="GO" id="GO:0005737">
    <property type="term" value="C:cytoplasm"/>
    <property type="evidence" value="ECO:0007669"/>
    <property type="project" value="TreeGrafter"/>
</dbReference>
<organism evidence="1 2">
    <name type="scientific">Adineta steineri</name>
    <dbReference type="NCBI Taxonomy" id="433720"/>
    <lineage>
        <taxon>Eukaryota</taxon>
        <taxon>Metazoa</taxon>
        <taxon>Spiralia</taxon>
        <taxon>Gnathifera</taxon>
        <taxon>Rotifera</taxon>
        <taxon>Eurotatoria</taxon>
        <taxon>Bdelloidea</taxon>
        <taxon>Adinetida</taxon>
        <taxon>Adinetidae</taxon>
        <taxon>Adineta</taxon>
    </lineage>
</organism>
<dbReference type="PANTHER" id="PTHR22741:SF10">
    <property type="entry name" value="COILED-COIL DOMAIN-CONTAINING PROTEIN CG32809"/>
    <property type="match status" value="1"/>
</dbReference>
<dbReference type="EMBL" id="CAJOBB010012528">
    <property type="protein sequence ID" value="CAF4277593.1"/>
    <property type="molecule type" value="Genomic_DNA"/>
</dbReference>
<dbReference type="InterPro" id="IPR051825">
    <property type="entry name" value="SRCIN1"/>
</dbReference>
<name>A0A820GM44_9BILA</name>
<feature type="non-terminal residue" evidence="1">
    <location>
        <position position="1"/>
    </location>
</feature>
<protein>
    <submittedName>
        <fullName evidence="1">Uncharacterized protein</fullName>
    </submittedName>
</protein>